<comment type="caution">
    <text evidence="7">The sequence shown here is derived from an EMBL/GenBank/DDBJ whole genome shotgun (WGS) entry which is preliminary data.</text>
</comment>
<dbReference type="Proteomes" id="UP001597283">
    <property type="component" value="Unassembled WGS sequence"/>
</dbReference>
<dbReference type="PROSITE" id="PS51128">
    <property type="entry name" value="ZF_DKSA_2"/>
    <property type="match status" value="1"/>
</dbReference>
<evidence type="ECO:0000256" key="3">
    <source>
        <dbReference type="ARBA" id="ARBA00022833"/>
    </source>
</evidence>
<evidence type="ECO:0000313" key="7">
    <source>
        <dbReference type="EMBL" id="MFD1786175.1"/>
    </source>
</evidence>
<dbReference type="PANTHER" id="PTHR38777">
    <property type="entry name" value="FELS-2 PROPHAGE PROTEIN"/>
    <property type="match status" value="1"/>
</dbReference>
<dbReference type="EMBL" id="JBHUFC010000001">
    <property type="protein sequence ID" value="MFD1786175.1"/>
    <property type="molecule type" value="Genomic_DNA"/>
</dbReference>
<dbReference type="Gene3D" id="1.20.120.910">
    <property type="entry name" value="DksA, coiled-coil domain"/>
    <property type="match status" value="1"/>
</dbReference>
<reference evidence="8" key="1">
    <citation type="journal article" date="2019" name="Int. J. Syst. Evol. Microbiol.">
        <title>The Global Catalogue of Microorganisms (GCM) 10K type strain sequencing project: providing services to taxonomists for standard genome sequencing and annotation.</title>
        <authorList>
            <consortium name="The Broad Institute Genomics Platform"/>
            <consortium name="The Broad Institute Genome Sequencing Center for Infectious Disease"/>
            <person name="Wu L."/>
            <person name="Ma J."/>
        </authorList>
    </citation>
    <scope>NUCLEOTIDE SEQUENCE [LARGE SCALE GENOMIC DNA]</scope>
    <source>
        <strain evidence="8">Q85</strain>
    </source>
</reference>
<dbReference type="PANTHER" id="PTHR38777:SF1">
    <property type="entry name" value="DNAK SUPPRESSOR PROTEIN"/>
    <property type="match status" value="1"/>
</dbReference>
<dbReference type="SUPFAM" id="SSF57716">
    <property type="entry name" value="Glucocorticoid receptor-like (DNA-binding domain)"/>
    <property type="match status" value="1"/>
</dbReference>
<evidence type="ECO:0000256" key="4">
    <source>
        <dbReference type="PROSITE-ProRule" id="PRU00510"/>
    </source>
</evidence>
<gene>
    <name evidence="7" type="ORF">ACFSC3_01185</name>
</gene>
<feature type="region of interest" description="Disordered" evidence="5">
    <location>
        <begin position="68"/>
        <end position="87"/>
    </location>
</feature>
<keyword evidence="3" id="KW-0862">Zinc</keyword>
<keyword evidence="1" id="KW-0479">Metal-binding</keyword>
<dbReference type="NCBIfam" id="NF008243">
    <property type="entry name" value="PRK11019.1"/>
    <property type="match status" value="1"/>
</dbReference>
<evidence type="ECO:0000259" key="6">
    <source>
        <dbReference type="Pfam" id="PF01258"/>
    </source>
</evidence>
<feature type="domain" description="Zinc finger DksA/TraR C4-type" evidence="6">
    <location>
        <begin position="37"/>
        <end position="68"/>
    </location>
</feature>
<evidence type="ECO:0000313" key="8">
    <source>
        <dbReference type="Proteomes" id="UP001597283"/>
    </source>
</evidence>
<keyword evidence="2" id="KW-0863">Zinc-finger</keyword>
<sequence>MANGWAPDGAVHDQIDDTVKDAVTFARSRMPTGPSAKECVECGEPIPERRRAAVPGVRTCVACQGDRDQRPSAFGINRRGSKDSQLR</sequence>
<evidence type="ECO:0000256" key="5">
    <source>
        <dbReference type="SAM" id="MobiDB-lite"/>
    </source>
</evidence>
<organism evidence="7 8">
    <name type="scientific">Sphingomonas floccifaciens</name>
    <dbReference type="NCBI Taxonomy" id="1844115"/>
    <lineage>
        <taxon>Bacteria</taxon>
        <taxon>Pseudomonadati</taxon>
        <taxon>Pseudomonadota</taxon>
        <taxon>Alphaproteobacteria</taxon>
        <taxon>Sphingomonadales</taxon>
        <taxon>Sphingomonadaceae</taxon>
        <taxon>Sphingomonas</taxon>
    </lineage>
</organism>
<evidence type="ECO:0000256" key="2">
    <source>
        <dbReference type="ARBA" id="ARBA00022771"/>
    </source>
</evidence>
<accession>A0ABW4NA45</accession>
<evidence type="ECO:0000256" key="1">
    <source>
        <dbReference type="ARBA" id="ARBA00022723"/>
    </source>
</evidence>
<feature type="zinc finger region" description="dksA C4-type" evidence="4">
    <location>
        <begin position="39"/>
        <end position="63"/>
    </location>
</feature>
<name>A0ABW4NA45_9SPHN</name>
<dbReference type="Pfam" id="PF01258">
    <property type="entry name" value="zf-dskA_traR"/>
    <property type="match status" value="1"/>
</dbReference>
<protein>
    <submittedName>
        <fullName evidence="7">DksA/TraR family C4-type zinc finger protein</fullName>
    </submittedName>
</protein>
<keyword evidence="8" id="KW-1185">Reference proteome</keyword>
<dbReference type="RefSeq" id="WP_380937906.1">
    <property type="nucleotide sequence ID" value="NZ_JBHUFC010000001.1"/>
</dbReference>
<dbReference type="InterPro" id="IPR000962">
    <property type="entry name" value="Znf_DskA_TraR"/>
</dbReference>
<proteinExistence type="predicted"/>